<evidence type="ECO:0000313" key="1">
    <source>
        <dbReference type="EMBL" id="MEE6127117.1"/>
    </source>
</evidence>
<protein>
    <recommendedName>
        <fullName evidence="3">Nucleotidyltransferase domain-containing protein</fullName>
    </recommendedName>
</protein>
<evidence type="ECO:0000313" key="2">
    <source>
        <dbReference type="Proteomes" id="UP001350005"/>
    </source>
</evidence>
<dbReference type="RefSeq" id="WP_123843905.1">
    <property type="nucleotide sequence ID" value="NZ_CP033811.1"/>
</dbReference>
<name>A0ABU7QX24_9FLAO</name>
<proteinExistence type="predicted"/>
<organism evidence="1 2">
    <name type="scientific">Chryseobacterium arthrosphaerae</name>
    <dbReference type="NCBI Taxonomy" id="651561"/>
    <lineage>
        <taxon>Bacteria</taxon>
        <taxon>Pseudomonadati</taxon>
        <taxon>Bacteroidota</taxon>
        <taxon>Flavobacteriia</taxon>
        <taxon>Flavobacteriales</taxon>
        <taxon>Weeksellaceae</taxon>
        <taxon>Chryseobacterium group</taxon>
        <taxon>Chryseobacterium</taxon>
    </lineage>
</organism>
<evidence type="ECO:0008006" key="3">
    <source>
        <dbReference type="Google" id="ProtNLM"/>
    </source>
</evidence>
<accession>A0ABU7QX24</accession>
<keyword evidence="2" id="KW-1185">Reference proteome</keyword>
<comment type="caution">
    <text evidence="1">The sequence shown here is derived from an EMBL/GenBank/DDBJ whole genome shotgun (WGS) entry which is preliminary data.</text>
</comment>
<reference evidence="1 2" key="1">
    <citation type="submission" date="2024-01" db="EMBL/GenBank/DDBJ databases">
        <title>Whole genome of Chryseobacterium arthrosphaerae NNCa 2741.</title>
        <authorList>
            <person name="Boriskina E.V."/>
            <person name="Gordinskaya N.A."/>
            <person name="Kropotov V.S."/>
            <person name="Alekseeva A.E."/>
            <person name="Makhova M.A."/>
            <person name="Kryazhev D.V."/>
            <person name="Shkurkina I.S."/>
        </authorList>
    </citation>
    <scope>NUCLEOTIDE SEQUENCE [LARGE SCALE GENOMIC DNA]</scope>
    <source>
        <strain evidence="1 2">NNCa 2741</strain>
    </source>
</reference>
<gene>
    <name evidence="1" type="ORF">V2E39_06925</name>
</gene>
<dbReference type="Proteomes" id="UP001350005">
    <property type="component" value="Unassembled WGS sequence"/>
</dbReference>
<sequence>MSRVKLEAIWQYEKVLPYILTTLKNKIDDITAVEKIFLFGSRGRIPFENWKELEGKDWDVLVQAGCRLKNAQVLVDKDYYIDLIVLDEGSIKKYYPEDNLAMVFPENKLME</sequence>
<dbReference type="EMBL" id="JAZGJU010000010">
    <property type="protein sequence ID" value="MEE6127117.1"/>
    <property type="molecule type" value="Genomic_DNA"/>
</dbReference>